<dbReference type="GeneID" id="69965885"/>
<feature type="coiled-coil region" evidence="1">
    <location>
        <begin position="238"/>
        <end position="265"/>
    </location>
</feature>
<organism evidence="2 3">
    <name type="scientific">Photobacterium carnosum</name>
    <dbReference type="NCBI Taxonomy" id="2023717"/>
    <lineage>
        <taxon>Bacteria</taxon>
        <taxon>Pseudomonadati</taxon>
        <taxon>Pseudomonadota</taxon>
        <taxon>Gammaproteobacteria</taxon>
        <taxon>Vibrionales</taxon>
        <taxon>Vibrionaceae</taxon>
        <taxon>Photobacterium</taxon>
    </lineage>
</organism>
<dbReference type="Proteomes" id="UP000234420">
    <property type="component" value="Unassembled WGS sequence"/>
</dbReference>
<evidence type="ECO:0000313" key="2">
    <source>
        <dbReference type="EMBL" id="PLC59241.1"/>
    </source>
</evidence>
<dbReference type="AlphaFoldDB" id="A0A2N4UW39"/>
<accession>A0A2N4UW39</accession>
<name>A0A2N4UW39_9GAMM</name>
<proteinExistence type="predicted"/>
<comment type="caution">
    <text evidence="2">The sequence shown here is derived from an EMBL/GenBank/DDBJ whole genome shotgun (WGS) entry which is preliminary data.</text>
</comment>
<gene>
    <name evidence="2" type="ORF">CIK00_02960</name>
</gene>
<keyword evidence="3" id="KW-1185">Reference proteome</keyword>
<protein>
    <submittedName>
        <fullName evidence="2">Uncharacterized protein</fullName>
    </submittedName>
</protein>
<reference evidence="2 3" key="1">
    <citation type="journal article" date="2018" name="Syst. Appl. Microbiol.">
        <title>Photobacterium carnosum sp. nov., isolated from spoiled modified atmosphere packaged poultry meat.</title>
        <authorList>
            <person name="Hilgarth M."/>
            <person name="Fuertes S."/>
            <person name="Ehrmann M."/>
            <person name="Vogel R.F."/>
        </authorList>
    </citation>
    <scope>NUCLEOTIDE SEQUENCE [LARGE SCALE GENOMIC DNA]</scope>
    <source>
        <strain evidence="2 3">TMW 2.2021</strain>
    </source>
</reference>
<evidence type="ECO:0000313" key="3">
    <source>
        <dbReference type="Proteomes" id="UP000234420"/>
    </source>
</evidence>
<sequence length="274" mass="31337">MEIEVCILKIGKKRMVKRDLNSLPLLTYDDKNINNAIARFSLSTFLSVVIYHEKIYGSYHIYHNLNFPKSWYSTIPTQISGDLVSEFLVNNTAFGIIVDLNGTPSISFAEKLSYDDTKIKNLIKTITDLVNNPSDDSYSSLLAVLIDNRQVLYAAVISLLKKQSDDSDYHRIIFEFISTLLIDDSEIFRDDIDNYPKKKRSIGYVKKSLQDCFSFVFALSGLDVEKLTIKQEHTVIIKDIAVIALQQLSEEMDQTKRQIEETNKAIDNLPFICI</sequence>
<dbReference type="RefSeq" id="WP_101767444.1">
    <property type="nucleotide sequence ID" value="NZ_BPPU01000003.1"/>
</dbReference>
<evidence type="ECO:0000256" key="1">
    <source>
        <dbReference type="SAM" id="Coils"/>
    </source>
</evidence>
<dbReference type="EMBL" id="NPIB01000002">
    <property type="protein sequence ID" value="PLC59241.1"/>
    <property type="molecule type" value="Genomic_DNA"/>
</dbReference>
<keyword evidence="1" id="KW-0175">Coiled coil</keyword>